<dbReference type="InterPro" id="IPR001789">
    <property type="entry name" value="Sig_transdc_resp-reg_receiver"/>
</dbReference>
<dbReference type="PROSITE" id="PS50110">
    <property type="entry name" value="RESPONSE_REGULATORY"/>
    <property type="match status" value="1"/>
</dbReference>
<dbReference type="InterPro" id="IPR050469">
    <property type="entry name" value="Diguanylate_Cyclase"/>
</dbReference>
<feature type="domain" description="Response regulatory" evidence="5">
    <location>
        <begin position="129"/>
        <end position="242"/>
    </location>
</feature>
<dbReference type="SUPFAM" id="SSF47188">
    <property type="entry name" value="Hemerythrin-like"/>
    <property type="match status" value="1"/>
</dbReference>
<dbReference type="CDD" id="cd12107">
    <property type="entry name" value="Hemerythrin"/>
    <property type="match status" value="1"/>
</dbReference>
<comment type="caution">
    <text evidence="7">The sequence shown here is derived from an EMBL/GenBank/DDBJ whole genome shotgun (WGS) entry which is preliminary data.</text>
</comment>
<evidence type="ECO:0000256" key="4">
    <source>
        <dbReference type="PROSITE-ProRule" id="PRU00169"/>
    </source>
</evidence>
<dbReference type="PROSITE" id="PS50887">
    <property type="entry name" value="GGDEF"/>
    <property type="match status" value="1"/>
</dbReference>
<dbReference type="Gene3D" id="1.20.120.50">
    <property type="entry name" value="Hemerythrin-like"/>
    <property type="match status" value="1"/>
</dbReference>
<dbReference type="Proteomes" id="UP000295188">
    <property type="component" value="Unassembled WGS sequence"/>
</dbReference>
<dbReference type="SUPFAM" id="SSF55073">
    <property type="entry name" value="Nucleotide cyclase"/>
    <property type="match status" value="1"/>
</dbReference>
<comment type="similarity">
    <text evidence="1">Belongs to the hemerythrin family.</text>
</comment>
<dbReference type="AlphaFoldDB" id="A0A4R3KCQ8"/>
<keyword evidence="3" id="KW-0408">Iron</keyword>
<evidence type="ECO:0000256" key="3">
    <source>
        <dbReference type="ARBA" id="ARBA00023004"/>
    </source>
</evidence>
<dbReference type="InterPro" id="IPR012827">
    <property type="entry name" value="Hemerythrin_metal-bd"/>
</dbReference>
<gene>
    <name evidence="7" type="ORF">EDC37_103187</name>
</gene>
<evidence type="ECO:0000259" key="6">
    <source>
        <dbReference type="PROSITE" id="PS50887"/>
    </source>
</evidence>
<dbReference type="GO" id="GO:0000160">
    <property type="term" value="P:phosphorelay signal transduction system"/>
    <property type="evidence" value="ECO:0007669"/>
    <property type="project" value="InterPro"/>
</dbReference>
<dbReference type="NCBIfam" id="TIGR00254">
    <property type="entry name" value="GGDEF"/>
    <property type="match status" value="1"/>
</dbReference>
<dbReference type="CDD" id="cd00156">
    <property type="entry name" value="REC"/>
    <property type="match status" value="1"/>
</dbReference>
<dbReference type="InterPro" id="IPR035938">
    <property type="entry name" value="Hemerythrin-like_sf"/>
</dbReference>
<dbReference type="FunFam" id="3.30.70.270:FF:000001">
    <property type="entry name" value="Diguanylate cyclase domain protein"/>
    <property type="match status" value="1"/>
</dbReference>
<dbReference type="InterPro" id="IPR043128">
    <property type="entry name" value="Rev_trsase/Diguanyl_cyclase"/>
</dbReference>
<evidence type="ECO:0000313" key="8">
    <source>
        <dbReference type="Proteomes" id="UP000295188"/>
    </source>
</evidence>
<evidence type="ECO:0000256" key="2">
    <source>
        <dbReference type="ARBA" id="ARBA00022723"/>
    </source>
</evidence>
<dbReference type="NCBIfam" id="TIGR02481">
    <property type="entry name" value="hemeryth_dom"/>
    <property type="match status" value="1"/>
</dbReference>
<evidence type="ECO:0000313" key="7">
    <source>
        <dbReference type="EMBL" id="TCS81016.1"/>
    </source>
</evidence>
<dbReference type="SMART" id="SM00267">
    <property type="entry name" value="GGDEF"/>
    <property type="match status" value="1"/>
</dbReference>
<dbReference type="CDD" id="cd01949">
    <property type="entry name" value="GGDEF"/>
    <property type="match status" value="1"/>
</dbReference>
<dbReference type="SUPFAM" id="SSF52172">
    <property type="entry name" value="CheY-like"/>
    <property type="match status" value="2"/>
</dbReference>
<keyword evidence="2" id="KW-0479">Metal-binding</keyword>
<keyword evidence="4" id="KW-0597">Phosphoprotein</keyword>
<dbReference type="Pfam" id="PF00990">
    <property type="entry name" value="GGDEF"/>
    <property type="match status" value="1"/>
</dbReference>
<dbReference type="Pfam" id="PF00072">
    <property type="entry name" value="Response_reg"/>
    <property type="match status" value="1"/>
</dbReference>
<dbReference type="PANTHER" id="PTHR45138">
    <property type="entry name" value="REGULATORY COMPONENTS OF SENSORY TRANSDUCTION SYSTEM"/>
    <property type="match status" value="1"/>
</dbReference>
<dbReference type="GO" id="GO:0046872">
    <property type="term" value="F:metal ion binding"/>
    <property type="evidence" value="ECO:0007669"/>
    <property type="project" value="UniProtKB-KW"/>
</dbReference>
<dbReference type="InterPro" id="IPR029787">
    <property type="entry name" value="Nucleotide_cyclase"/>
</dbReference>
<reference evidence="7 8" key="1">
    <citation type="submission" date="2019-03" db="EMBL/GenBank/DDBJ databases">
        <title>Genomic Encyclopedia of Type Strains, Phase IV (KMG-IV): sequencing the most valuable type-strain genomes for metagenomic binning, comparative biology and taxonomic classification.</title>
        <authorList>
            <person name="Goeker M."/>
        </authorList>
    </citation>
    <scope>NUCLEOTIDE SEQUENCE [LARGE SCALE GENOMIC DNA]</scope>
    <source>
        <strain evidence="7 8">DSM 20467</strain>
    </source>
</reference>
<proteinExistence type="inferred from homology"/>
<protein>
    <submittedName>
        <fullName evidence="7">Diguanylate cyclase (GGDEF)-like protein/hemerythrin-like metal-binding protein</fullName>
    </submittedName>
</protein>
<organism evidence="7 8">
    <name type="scientific">Pectinatus cerevisiiphilus</name>
    <dbReference type="NCBI Taxonomy" id="86956"/>
    <lineage>
        <taxon>Bacteria</taxon>
        <taxon>Bacillati</taxon>
        <taxon>Bacillota</taxon>
        <taxon>Negativicutes</taxon>
        <taxon>Selenomonadales</taxon>
        <taxon>Selenomonadaceae</taxon>
        <taxon>Pectinatus</taxon>
    </lineage>
</organism>
<feature type="modified residue" description="4-aspartylphosphate" evidence="4">
    <location>
        <position position="177"/>
    </location>
</feature>
<dbReference type="SMART" id="SM00448">
    <property type="entry name" value="REC"/>
    <property type="match status" value="1"/>
</dbReference>
<dbReference type="Gene3D" id="3.40.50.2300">
    <property type="match status" value="2"/>
</dbReference>
<dbReference type="PANTHER" id="PTHR45138:SF9">
    <property type="entry name" value="DIGUANYLATE CYCLASE DGCM-RELATED"/>
    <property type="match status" value="1"/>
</dbReference>
<dbReference type="Gene3D" id="3.30.70.270">
    <property type="match status" value="1"/>
</dbReference>
<dbReference type="InterPro" id="IPR011006">
    <property type="entry name" value="CheY-like_superfamily"/>
</dbReference>
<feature type="domain" description="GGDEF" evidence="6">
    <location>
        <begin position="292"/>
        <end position="421"/>
    </location>
</feature>
<dbReference type="GO" id="GO:0052621">
    <property type="term" value="F:diguanylate cyclase activity"/>
    <property type="evidence" value="ECO:0007669"/>
    <property type="project" value="TreeGrafter"/>
</dbReference>
<dbReference type="OrthoDB" id="1674430at2"/>
<keyword evidence="8" id="KW-1185">Reference proteome</keyword>
<dbReference type="InterPro" id="IPR000160">
    <property type="entry name" value="GGDEF_dom"/>
</dbReference>
<dbReference type="EMBL" id="SMAA01000003">
    <property type="protein sequence ID" value="TCS81016.1"/>
    <property type="molecule type" value="Genomic_DNA"/>
</dbReference>
<evidence type="ECO:0000259" key="5">
    <source>
        <dbReference type="PROSITE" id="PS50110"/>
    </source>
</evidence>
<name>A0A4R3KCQ8_9FIRM</name>
<accession>A0A4R3KCQ8</accession>
<sequence>MYVLYIGRDMLFSKKLQNLVTANGFMYKHTNSLEIVCHEISNKRFYLVIIDKDMHTPYIIRMIRENNSIAYNQIIVVSQDDDFETKKYYFRLGIMAYFYKKEFDADRFNNYLKTLNDEVTVIEALKNMKIAVVDDNPFFLDVVEKFFSLREIKNVEYYEESRAFLRAKNDFDLCFIDLVMPVYDGEVLVRHVRETNNDTIIIIITGYNNEKSITHCLNVGADDFMLKPLDFIVFMSRINSCINRHRLDQELKKNNERLFELATRDTLTNIYNRTYFMDAYKRKMAEALRTKESFSLLLLDIDHFKNINDEYGHLKGDYVLKETAALLSQNLRKSDVLCRWGGEEFLVLLNSADINKAAIVAQNMRTLVEQNKLQGVRSITASFGVIEYSLAVDAEKNFTLLDNSLYLAKSVGRNKIICNGNLQLFGKEPITQIEWSPFFKSGNAIIDNDHKVLIDFANELIKRYFSSGHSLNKVFLKHVILAINAHFKREENIMKAVGYEKYEEYRALHREIIVMAIKEKDAVDSTKSTEKSMQAAIEYIVGNAIIGHIIKADFDFFPLLRQ</sequence>
<evidence type="ECO:0000256" key="1">
    <source>
        <dbReference type="ARBA" id="ARBA00010587"/>
    </source>
</evidence>